<evidence type="ECO:0000313" key="1">
    <source>
        <dbReference type="EMBL" id="MBB5708987.1"/>
    </source>
</evidence>
<comment type="caution">
    <text evidence="1">The sequence shown here is derived from an EMBL/GenBank/DDBJ whole genome shotgun (WGS) entry which is preliminary data.</text>
</comment>
<reference evidence="1 2" key="1">
    <citation type="submission" date="2020-08" db="EMBL/GenBank/DDBJ databases">
        <title>Genomic Encyclopedia of Type Strains, Phase IV (KMG-IV): sequencing the most valuable type-strain genomes for metagenomic binning, comparative biology and taxonomic classification.</title>
        <authorList>
            <person name="Goeker M."/>
        </authorList>
    </citation>
    <scope>NUCLEOTIDE SEQUENCE [LARGE SCALE GENOMIC DNA]</scope>
    <source>
        <strain evidence="1 2">DSM 26736</strain>
    </source>
</reference>
<gene>
    <name evidence="1" type="ORF">FHT02_000193</name>
</gene>
<name>A0A840Y6S7_9SPHN</name>
<sequence length="109" mass="11825">MTKAVRLSAERLEAVRGRHLSLSNLEMIASQPDWADNTVSKIWGNVEVGGKVVAQIYDSGLTVTRTGFDLPPSGVASDDPAARAQALIDAYHGHLVRRNEMTNPTLFHG</sequence>
<dbReference type="AlphaFoldDB" id="A0A840Y6S7"/>
<proteinExistence type="predicted"/>
<protein>
    <submittedName>
        <fullName evidence="1">Uncharacterized protein</fullName>
    </submittedName>
</protein>
<organism evidence="1 2">
    <name type="scientific">Sphingomonas xinjiangensis</name>
    <dbReference type="NCBI Taxonomy" id="643568"/>
    <lineage>
        <taxon>Bacteria</taxon>
        <taxon>Pseudomonadati</taxon>
        <taxon>Pseudomonadota</taxon>
        <taxon>Alphaproteobacteria</taxon>
        <taxon>Sphingomonadales</taxon>
        <taxon>Sphingomonadaceae</taxon>
        <taxon>Sphingomonas</taxon>
    </lineage>
</organism>
<dbReference type="EMBL" id="JACIJF010000001">
    <property type="protein sequence ID" value="MBB5708987.1"/>
    <property type="molecule type" value="Genomic_DNA"/>
</dbReference>
<dbReference type="RefSeq" id="WP_184083321.1">
    <property type="nucleotide sequence ID" value="NZ_JACIJF010000001.1"/>
</dbReference>
<accession>A0A840Y6S7</accession>
<evidence type="ECO:0000313" key="2">
    <source>
        <dbReference type="Proteomes" id="UP000527143"/>
    </source>
</evidence>
<dbReference type="Proteomes" id="UP000527143">
    <property type="component" value="Unassembled WGS sequence"/>
</dbReference>
<keyword evidence="2" id="KW-1185">Reference proteome</keyword>